<evidence type="ECO:0000313" key="3">
    <source>
        <dbReference type="Proteomes" id="UP000603227"/>
    </source>
</evidence>
<dbReference type="Pfam" id="PF02498">
    <property type="entry name" value="Bro-N"/>
    <property type="match status" value="1"/>
</dbReference>
<feature type="domain" description="Bro-N" evidence="1">
    <location>
        <begin position="1"/>
        <end position="106"/>
    </location>
</feature>
<sequence length="129" mass="14079">MRRLTTPDGEHWFVAADVASNLGYANTRQALGWHVAPDCTKPLSEIAQGVYTVDTSRKLADHRLQKSMKMVNLRGLVALVNGCTKPECAPFKAWVSDVITTIQRDGSYALEPSPVQTPAVGPPAYVMPQ</sequence>
<dbReference type="Proteomes" id="UP000603227">
    <property type="component" value="Unassembled WGS sequence"/>
</dbReference>
<organism evidence="2 3">
    <name type="scientific">Streptomyces capitiformicae</name>
    <dbReference type="NCBI Taxonomy" id="2014920"/>
    <lineage>
        <taxon>Bacteria</taxon>
        <taxon>Bacillati</taxon>
        <taxon>Actinomycetota</taxon>
        <taxon>Actinomycetes</taxon>
        <taxon>Kitasatosporales</taxon>
        <taxon>Streptomycetaceae</taxon>
        <taxon>Streptomyces</taxon>
    </lineage>
</organism>
<comment type="caution">
    <text evidence="2">The sequence shown here is derived from an EMBL/GenBank/DDBJ whole genome shotgun (WGS) entry which is preliminary data.</text>
</comment>
<dbReference type="PANTHER" id="PTHR36180:SF2">
    <property type="entry name" value="BRO FAMILY PROTEIN"/>
    <property type="match status" value="1"/>
</dbReference>
<dbReference type="PROSITE" id="PS51750">
    <property type="entry name" value="BRO_N"/>
    <property type="match status" value="1"/>
</dbReference>
<dbReference type="SMART" id="SM01040">
    <property type="entry name" value="Bro-N"/>
    <property type="match status" value="1"/>
</dbReference>
<dbReference type="RefSeq" id="WP_308437831.1">
    <property type="nucleotide sequence ID" value="NZ_BNAT01000002.1"/>
</dbReference>
<gene>
    <name evidence="2" type="ORF">GCM10017771_06270</name>
</gene>
<dbReference type="InterPro" id="IPR003497">
    <property type="entry name" value="BRO_N_domain"/>
</dbReference>
<dbReference type="PANTHER" id="PTHR36180">
    <property type="entry name" value="DNA-BINDING PROTEIN-RELATED-RELATED"/>
    <property type="match status" value="1"/>
</dbReference>
<protein>
    <recommendedName>
        <fullName evidence="1">Bro-N domain-containing protein</fullName>
    </recommendedName>
</protein>
<reference evidence="2" key="2">
    <citation type="submission" date="2020-09" db="EMBL/GenBank/DDBJ databases">
        <authorList>
            <person name="Sun Q."/>
            <person name="Zhou Y."/>
        </authorList>
    </citation>
    <scope>NUCLEOTIDE SEQUENCE</scope>
    <source>
        <strain evidence="2">CGMCC 4.7403</strain>
    </source>
</reference>
<reference evidence="2" key="1">
    <citation type="journal article" date="2014" name="Int. J. Syst. Evol. Microbiol.">
        <title>Complete genome sequence of Corynebacterium casei LMG S-19264T (=DSM 44701T), isolated from a smear-ripened cheese.</title>
        <authorList>
            <consortium name="US DOE Joint Genome Institute (JGI-PGF)"/>
            <person name="Walter F."/>
            <person name="Albersmeier A."/>
            <person name="Kalinowski J."/>
            <person name="Ruckert C."/>
        </authorList>
    </citation>
    <scope>NUCLEOTIDE SEQUENCE</scope>
    <source>
        <strain evidence="2">CGMCC 4.7403</strain>
    </source>
</reference>
<accession>A0A919L3R7</accession>
<dbReference type="EMBL" id="BNAT01000002">
    <property type="protein sequence ID" value="GHH82344.1"/>
    <property type="molecule type" value="Genomic_DNA"/>
</dbReference>
<name>A0A919L3R7_9ACTN</name>
<dbReference type="AlphaFoldDB" id="A0A919L3R7"/>
<evidence type="ECO:0000259" key="1">
    <source>
        <dbReference type="PROSITE" id="PS51750"/>
    </source>
</evidence>
<proteinExistence type="predicted"/>
<evidence type="ECO:0000313" key="2">
    <source>
        <dbReference type="EMBL" id="GHH82344.1"/>
    </source>
</evidence>
<keyword evidence="3" id="KW-1185">Reference proteome</keyword>